<dbReference type="GO" id="GO:0015074">
    <property type="term" value="P:DNA integration"/>
    <property type="evidence" value="ECO:0007669"/>
    <property type="project" value="InterPro"/>
</dbReference>
<feature type="compositionally biased region" description="Polar residues" evidence="6">
    <location>
        <begin position="88"/>
        <end position="99"/>
    </location>
</feature>
<dbReference type="Gene3D" id="2.40.70.10">
    <property type="entry name" value="Acid Proteases"/>
    <property type="match status" value="1"/>
</dbReference>
<dbReference type="PANTHER" id="PTHR37984">
    <property type="entry name" value="PROTEIN CBG26694"/>
    <property type="match status" value="1"/>
</dbReference>
<protein>
    <submittedName>
        <fullName evidence="9">Uncharacterized protein</fullName>
    </submittedName>
</protein>
<gene>
    <name evidence="9" type="ORF">FSB_LOCUS29929</name>
</gene>
<dbReference type="InterPro" id="IPR021109">
    <property type="entry name" value="Peptidase_aspartic_dom_sf"/>
</dbReference>
<proteinExistence type="predicted"/>
<feature type="compositionally biased region" description="Polar residues" evidence="6">
    <location>
        <begin position="1146"/>
        <end position="1156"/>
    </location>
</feature>
<feature type="compositionally biased region" description="Basic and acidic residues" evidence="6">
    <location>
        <begin position="882"/>
        <end position="903"/>
    </location>
</feature>
<dbReference type="SUPFAM" id="SSF50630">
    <property type="entry name" value="Acid proteases"/>
    <property type="match status" value="1"/>
</dbReference>
<keyword evidence="5" id="KW-0511">Multifunctional enzyme</keyword>
<keyword evidence="4" id="KW-0255">Endonuclease</keyword>
<dbReference type="CDD" id="cd09274">
    <property type="entry name" value="RNase_HI_RT_Ty3"/>
    <property type="match status" value="1"/>
</dbReference>
<dbReference type="PROSITE" id="PS50878">
    <property type="entry name" value="RT_POL"/>
    <property type="match status" value="1"/>
</dbReference>
<dbReference type="InterPro" id="IPR043128">
    <property type="entry name" value="Rev_trsase/Diguanyl_cyclase"/>
</dbReference>
<evidence type="ECO:0000313" key="9">
    <source>
        <dbReference type="EMBL" id="SPD02047.1"/>
    </source>
</evidence>
<dbReference type="InterPro" id="IPR050951">
    <property type="entry name" value="Retrovirus_Pol_polyprotein"/>
</dbReference>
<name>A0A2N9GHT5_FAGSY</name>
<reference evidence="9" key="1">
    <citation type="submission" date="2018-02" db="EMBL/GenBank/DDBJ databases">
        <authorList>
            <person name="Cohen D.B."/>
            <person name="Kent A.D."/>
        </authorList>
    </citation>
    <scope>NUCLEOTIDE SEQUENCE</scope>
</reference>
<feature type="compositionally biased region" description="Basic and acidic residues" evidence="6">
    <location>
        <begin position="1157"/>
        <end position="1168"/>
    </location>
</feature>
<keyword evidence="1" id="KW-0808">Transferase</keyword>
<dbReference type="SUPFAM" id="SSF53098">
    <property type="entry name" value="Ribonuclease H-like"/>
    <property type="match status" value="2"/>
</dbReference>
<organism evidence="9">
    <name type="scientific">Fagus sylvatica</name>
    <name type="common">Beechnut</name>
    <dbReference type="NCBI Taxonomy" id="28930"/>
    <lineage>
        <taxon>Eukaryota</taxon>
        <taxon>Viridiplantae</taxon>
        <taxon>Streptophyta</taxon>
        <taxon>Embryophyta</taxon>
        <taxon>Tracheophyta</taxon>
        <taxon>Spermatophyta</taxon>
        <taxon>Magnoliopsida</taxon>
        <taxon>eudicotyledons</taxon>
        <taxon>Gunneridae</taxon>
        <taxon>Pentapetalae</taxon>
        <taxon>rosids</taxon>
        <taxon>fabids</taxon>
        <taxon>Fagales</taxon>
        <taxon>Fagaceae</taxon>
        <taxon>Fagus</taxon>
    </lineage>
</organism>
<keyword evidence="3" id="KW-0540">Nuclease</keyword>
<feature type="region of interest" description="Disordered" evidence="6">
    <location>
        <begin position="881"/>
        <end position="911"/>
    </location>
</feature>
<dbReference type="InterPro" id="IPR012337">
    <property type="entry name" value="RNaseH-like_sf"/>
</dbReference>
<accession>A0A2N9GHT5</accession>
<keyword evidence="2" id="KW-0548">Nucleotidyltransferase</keyword>
<feature type="region of interest" description="Disordered" evidence="6">
    <location>
        <begin position="1143"/>
        <end position="1168"/>
    </location>
</feature>
<dbReference type="Pfam" id="PF00078">
    <property type="entry name" value="RVT_1"/>
    <property type="match status" value="1"/>
</dbReference>
<dbReference type="FunFam" id="3.30.70.270:FF:000020">
    <property type="entry name" value="Transposon Tf2-6 polyprotein-like Protein"/>
    <property type="match status" value="1"/>
</dbReference>
<dbReference type="InterPro" id="IPR001584">
    <property type="entry name" value="Integrase_cat-core"/>
</dbReference>
<dbReference type="InterPro" id="IPR000477">
    <property type="entry name" value="RT_dom"/>
</dbReference>
<evidence type="ECO:0000259" key="8">
    <source>
        <dbReference type="PROSITE" id="PS50994"/>
    </source>
</evidence>
<dbReference type="CDD" id="cd00303">
    <property type="entry name" value="retropepsin_like"/>
    <property type="match status" value="1"/>
</dbReference>
<evidence type="ECO:0000256" key="3">
    <source>
        <dbReference type="ARBA" id="ARBA00022722"/>
    </source>
</evidence>
<feature type="region of interest" description="Disordered" evidence="6">
    <location>
        <begin position="424"/>
        <end position="445"/>
    </location>
</feature>
<feature type="region of interest" description="Disordered" evidence="6">
    <location>
        <begin position="181"/>
        <end position="208"/>
    </location>
</feature>
<evidence type="ECO:0000256" key="5">
    <source>
        <dbReference type="ARBA" id="ARBA00023268"/>
    </source>
</evidence>
<evidence type="ECO:0000256" key="4">
    <source>
        <dbReference type="ARBA" id="ARBA00022759"/>
    </source>
</evidence>
<dbReference type="CDD" id="cd01647">
    <property type="entry name" value="RT_LTR"/>
    <property type="match status" value="1"/>
</dbReference>
<dbReference type="CDD" id="cd09279">
    <property type="entry name" value="RNase_HI_like"/>
    <property type="match status" value="1"/>
</dbReference>
<evidence type="ECO:0000256" key="6">
    <source>
        <dbReference type="SAM" id="MobiDB-lite"/>
    </source>
</evidence>
<dbReference type="GO" id="GO:0003676">
    <property type="term" value="F:nucleic acid binding"/>
    <property type="evidence" value="ECO:0007669"/>
    <property type="project" value="InterPro"/>
</dbReference>
<feature type="compositionally biased region" description="Basic and acidic residues" evidence="6">
    <location>
        <begin position="195"/>
        <end position="207"/>
    </location>
</feature>
<evidence type="ECO:0000259" key="7">
    <source>
        <dbReference type="PROSITE" id="PS50878"/>
    </source>
</evidence>
<feature type="compositionally biased region" description="Low complexity" evidence="6">
    <location>
        <begin position="17"/>
        <end position="27"/>
    </location>
</feature>
<dbReference type="Gene3D" id="3.30.420.10">
    <property type="entry name" value="Ribonuclease H-like superfamily/Ribonuclease H"/>
    <property type="match status" value="3"/>
</dbReference>
<sequence>MASRKAHIPKTTTKNVGGSTSSSTSTGPMTRNRSKAMGLPTAQRTAGETSTKNLTKAQPQPKTVISLDTLGAGRRTSKSVGDTPLVSEDSTARGNSSYSAPDAESSTDSQSGSSPGSPRRATTSAFSEDSSRTIAMPAMMTETAVVDERIVAMERAISKLTKTVEEKDLQIATLMNKLEVHNHGESSNGPVHQRTPQDGHKRVEDQHTNSTSIASLSVQQLHDMITNTIRAQYGGAPQSTLMYSKPYTKRIDSLRMPPGYQPPKFQQFDGKGNPKQHVAHFVETCNNAGTDGDLLTKQFVRSLRGNAFDWYTDLEPESIDNWEHMEREFLNRFYSTRRTVSMMELTNTKQWKDEPVVDYINRWRSLSLDCKDRLSETSGVEMCIQGMHWGLLYILQGIKPRTFEELATRAHDMELSLASRGEKNLPIAEHRKERKDVKKGDKSSKPVIKESMAVAAEPVRIFAKEKKEDRTRGPSQERERRRLTLKEMEEKTYPFPDSDVPGMLEDLLEKEIIKLPECKRPEEMGRTNDPKYCKYHRVIWMKAVGSNHATFTFGLPSPTKTQSPLMLTPGASCKRIQFGTLEPVCLPCLEPQEDADIEDKPSSEEEGWTLVTHRKSRKQHNPKPRVTYARGRHQMSRSMIPRKGRFFPEGYFVEDLVTTAYMTSCHEVDERDGSVQGEEEVHLGEAKMIEKEENEIYAAEEVFAQCANCHGKITFTDEDLLLGSKPHNRPLFVSGYIREEKVSRILIDDGSAVNIMSKVTMKRLGISTEELSKSRLVIQGFNQEGQRAIGIIRLDVIMEDLKTRPLFHVIDSKTSYNLLLGRPWLHENGIVPSTLHQCFKYSDGKQVKKVIADLQPFTEAESHFADAKFYLNCDMVSDTLPEDSKRTREKGKGHDEIPREDSRLSVTAAPKSHIASKGASPILRYVPLSKRKEGQTPFGLVAEAKVRPNEPTQEKDIAILKSNLTLPLPKLDKVASTKPPLKGFVRSASDSIKEGSLPDKRTNEGFDPKAYRLLAKSGYDFNNPSQLGQLYSDCVEEKSQGLNQTQSKLRQQGYAIETPKTGLGYSSQEPVRISAKGKNERRTALHISFEVAEEESQAEPAPRSSVFDRLTSPTPRESVFNRLSVSIPTKEGTSHVRRSAFDRLGSPSTSKVASQSKVEKGDTRKKDESEICSLVPSRMKRELAVEVSVGSSLKAKRRTIIHTNRLGKQVDQEEEENETVILPAYHVTVETDSGSSSSDDEPDEAPHAIEDGGQATVDELKELNLGTVDEPRPIFISALLTPAEEKEYLELLTEYKDVFAWTYKEMPGLDPRVAVHRLAIKQEARPVKQAQRRFRPELLPQIEAEVNKLEQAGFIREVQFPKWIANIVPVRKKNGQIRVCVDFRDLNRACPKDDFPLPNTELMVDSTIGHEALSFMDGSSGYNQIRMAPEDEELTAFRTPKGIYCYKVMPFGLKNAGATYQRAMQKIFDDILHKIVQCYVDDLVVKTRKREEHIRDLRIVFNRLRKYQLKMNPLKCAFGVTSGKFLGFIIRHRGIEVDQSKIDAIQRMPEPKNLRELRSLQGHLAYIRRFISNLAGRCQPFSRLMKKDTNFEWDEACKNAFESIKKYLLNPPVLGVPIPGKPLILYIAAQEQSLGALLAQKNEAEKEKALYYLSRKLTGAELRYSPIEKMCLALFFSIHKLRHYMQAHTIHLVAKVDPVKYILSRPVISGRLAKWSVAFQEFEIAYVPQKAIKGQALANFLADHPIPADWELSDDFPDEDVLYTEILPPWMMFFDGAARREESGAGVVFVSPQKHMLPFAFRLNEPCSNNVAEYQALIAGLQMALRHENLILRGLVPYFRLATRLIEEFDGISLEHIPRSENKIADALANLATTLALSEEERVNVPVCNRWALTFTEEYTSETNAISVSIVEDEDWRQPLIDYLEHGKLPNDSRATGPRYDEGHLASSTIKTPCIDDPSMDCFCDALEREKLIKPWRRPTPEYAAPTNLPPEPLHPTVASWPFDAWGLDVVGPLPKSSAGHLYILAATDYFSKWAEVISLKEVKKENVVNFIRTHLIYRYGVPRYIMTDNGKPFYNSLVDQLCEKFGFKQYKSSMYNAPANGLAEAFNKTLCNLLKKVVECSKRDWHERIGEALWAYRTTYRTPTQATPYSLVMPRLRLEELEALDEKRLEAQQHLECYQARLSRAFNKKVKPRSFQQGDLVLAVRRPINTLHKIGNKFTSKWDGPYVVQEVYTNGAYKIVDKDGIRVGPINARFLKRYYA</sequence>
<evidence type="ECO:0000256" key="1">
    <source>
        <dbReference type="ARBA" id="ARBA00022679"/>
    </source>
</evidence>
<dbReference type="Gene3D" id="3.30.70.270">
    <property type="match status" value="2"/>
</dbReference>
<dbReference type="SUPFAM" id="SSF56672">
    <property type="entry name" value="DNA/RNA polymerases"/>
    <property type="match status" value="1"/>
</dbReference>
<feature type="compositionally biased region" description="Polar residues" evidence="6">
    <location>
        <begin position="42"/>
        <end position="63"/>
    </location>
</feature>
<dbReference type="EMBL" id="OIVN01002258">
    <property type="protein sequence ID" value="SPD02047.1"/>
    <property type="molecule type" value="Genomic_DNA"/>
</dbReference>
<dbReference type="InterPro" id="IPR036397">
    <property type="entry name" value="RNaseH_sf"/>
</dbReference>
<feature type="region of interest" description="Disordered" evidence="6">
    <location>
        <begin position="1092"/>
        <end position="1113"/>
    </location>
</feature>
<feature type="region of interest" description="Disordered" evidence="6">
    <location>
        <begin position="1230"/>
        <end position="1253"/>
    </location>
</feature>
<dbReference type="InterPro" id="IPR041577">
    <property type="entry name" value="RT_RNaseH_2"/>
</dbReference>
<dbReference type="InterPro" id="IPR043502">
    <property type="entry name" value="DNA/RNA_pol_sf"/>
</dbReference>
<keyword evidence="4" id="KW-0378">Hydrolase</keyword>
<feature type="compositionally biased region" description="Polar residues" evidence="6">
    <location>
        <begin position="185"/>
        <end position="194"/>
    </location>
</feature>
<evidence type="ECO:0000256" key="2">
    <source>
        <dbReference type="ARBA" id="ARBA00022695"/>
    </source>
</evidence>
<dbReference type="PANTHER" id="PTHR37984:SF5">
    <property type="entry name" value="PROTEIN NYNRIN-LIKE"/>
    <property type="match status" value="1"/>
</dbReference>
<feature type="region of interest" description="Disordered" evidence="6">
    <location>
        <begin position="1"/>
        <end position="135"/>
    </location>
</feature>
<dbReference type="PROSITE" id="PS50994">
    <property type="entry name" value="INTEGRASE"/>
    <property type="match status" value="1"/>
</dbReference>
<dbReference type="Pfam" id="PF03732">
    <property type="entry name" value="Retrotrans_gag"/>
    <property type="match status" value="1"/>
</dbReference>
<feature type="domain" description="Integrase catalytic" evidence="8">
    <location>
        <begin position="1998"/>
        <end position="2157"/>
    </location>
</feature>
<dbReference type="GO" id="GO:0004519">
    <property type="term" value="F:endonuclease activity"/>
    <property type="evidence" value="ECO:0007669"/>
    <property type="project" value="UniProtKB-KW"/>
</dbReference>
<dbReference type="Gene3D" id="3.10.10.10">
    <property type="entry name" value="HIV Type 1 Reverse Transcriptase, subunit A, domain 1"/>
    <property type="match status" value="1"/>
</dbReference>
<feature type="compositionally biased region" description="Low complexity" evidence="6">
    <location>
        <begin position="102"/>
        <end position="122"/>
    </location>
</feature>
<dbReference type="Pfam" id="PF00665">
    <property type="entry name" value="rve"/>
    <property type="match status" value="1"/>
</dbReference>
<dbReference type="Pfam" id="PF17919">
    <property type="entry name" value="RT_RNaseH_2"/>
    <property type="match status" value="1"/>
</dbReference>
<feature type="domain" description="Reverse transcriptase" evidence="7">
    <location>
        <begin position="1351"/>
        <end position="1530"/>
    </location>
</feature>
<dbReference type="GO" id="GO:0016779">
    <property type="term" value="F:nucleotidyltransferase activity"/>
    <property type="evidence" value="ECO:0007669"/>
    <property type="project" value="UniProtKB-KW"/>
</dbReference>
<dbReference type="InterPro" id="IPR005162">
    <property type="entry name" value="Retrotrans_gag_dom"/>
</dbReference>